<keyword evidence="4" id="KW-0805">Transcription regulation</keyword>
<feature type="compositionally biased region" description="Polar residues" evidence="8">
    <location>
        <begin position="858"/>
        <end position="878"/>
    </location>
</feature>
<dbReference type="InterPro" id="IPR002720">
    <property type="entry name" value="RB_A"/>
</dbReference>
<keyword evidence="7" id="KW-0131">Cell cycle</keyword>
<organism evidence="11">
    <name type="scientific">Timema cristinae</name>
    <name type="common">Walking stick</name>
    <dbReference type="NCBI Taxonomy" id="61476"/>
    <lineage>
        <taxon>Eukaryota</taxon>
        <taxon>Metazoa</taxon>
        <taxon>Ecdysozoa</taxon>
        <taxon>Arthropoda</taxon>
        <taxon>Hexapoda</taxon>
        <taxon>Insecta</taxon>
        <taxon>Pterygota</taxon>
        <taxon>Neoptera</taxon>
        <taxon>Polyneoptera</taxon>
        <taxon>Phasmatodea</taxon>
        <taxon>Timematodea</taxon>
        <taxon>Timematoidea</taxon>
        <taxon>Timematidae</taxon>
        <taxon>Timema</taxon>
    </lineage>
</organism>
<dbReference type="PANTHER" id="PTHR13742">
    <property type="entry name" value="RETINOBLASTOMA-ASSOCIATED PROTEIN RB -RELATED"/>
    <property type="match status" value="1"/>
</dbReference>
<dbReference type="GO" id="GO:0005634">
    <property type="term" value="C:nucleus"/>
    <property type="evidence" value="ECO:0007669"/>
    <property type="project" value="UniProtKB-SubCell"/>
</dbReference>
<feature type="domain" description="Retinoblastoma-associated protein N-terminal" evidence="9">
    <location>
        <begin position="113"/>
        <end position="256"/>
    </location>
</feature>
<comment type="similarity">
    <text evidence="2">Belongs to the retinoblastoma protein (RB) family.</text>
</comment>
<dbReference type="GO" id="GO:2000134">
    <property type="term" value="P:negative regulation of G1/S transition of mitotic cell cycle"/>
    <property type="evidence" value="ECO:0007669"/>
    <property type="project" value="TreeGrafter"/>
</dbReference>
<evidence type="ECO:0000259" key="9">
    <source>
        <dbReference type="SMART" id="SM01367"/>
    </source>
</evidence>
<reference evidence="11" key="1">
    <citation type="submission" date="2020-11" db="EMBL/GenBank/DDBJ databases">
        <authorList>
            <person name="Tran Van P."/>
        </authorList>
    </citation>
    <scope>NUCLEOTIDE SEQUENCE</scope>
</reference>
<evidence type="ECO:0000256" key="8">
    <source>
        <dbReference type="SAM" id="MobiDB-lite"/>
    </source>
</evidence>
<dbReference type="GO" id="GO:0000977">
    <property type="term" value="F:RNA polymerase II transcription regulatory region sequence-specific DNA binding"/>
    <property type="evidence" value="ECO:0007669"/>
    <property type="project" value="TreeGrafter"/>
</dbReference>
<feature type="region of interest" description="Disordered" evidence="8">
    <location>
        <begin position="852"/>
        <end position="881"/>
    </location>
</feature>
<feature type="compositionally biased region" description="Basic and acidic residues" evidence="8">
    <location>
        <begin position="1036"/>
        <end position="1048"/>
    </location>
</feature>
<evidence type="ECO:0000259" key="10">
    <source>
        <dbReference type="SMART" id="SM01368"/>
    </source>
</evidence>
<keyword evidence="3" id="KW-0678">Repressor</keyword>
<dbReference type="InterPro" id="IPR036915">
    <property type="entry name" value="Cyclin-like_sf"/>
</dbReference>
<dbReference type="SMART" id="SM01368">
    <property type="entry name" value="RB_A"/>
    <property type="match status" value="1"/>
</dbReference>
<comment type="subcellular location">
    <subcellularLocation>
        <location evidence="1">Nucleus</location>
    </subcellularLocation>
</comment>
<dbReference type="GO" id="GO:0000785">
    <property type="term" value="C:chromatin"/>
    <property type="evidence" value="ECO:0007669"/>
    <property type="project" value="TreeGrafter"/>
</dbReference>
<feature type="compositionally biased region" description="Low complexity" evidence="8">
    <location>
        <begin position="1022"/>
        <end position="1032"/>
    </location>
</feature>
<dbReference type="SMART" id="SM01367">
    <property type="entry name" value="DUF3452"/>
    <property type="match status" value="1"/>
</dbReference>
<evidence type="ECO:0000313" key="11">
    <source>
        <dbReference type="EMBL" id="CAD7396042.1"/>
    </source>
</evidence>
<dbReference type="Pfam" id="PF01857">
    <property type="entry name" value="RB_B"/>
    <property type="match status" value="1"/>
</dbReference>
<feature type="domain" description="Retinoblastoma-associated protein A-box" evidence="10">
    <location>
        <begin position="529"/>
        <end position="724"/>
    </location>
</feature>
<feature type="region of interest" description="Disordered" evidence="8">
    <location>
        <begin position="1134"/>
        <end position="1165"/>
    </location>
</feature>
<dbReference type="Pfam" id="PF01858">
    <property type="entry name" value="RB_A"/>
    <property type="match status" value="1"/>
</dbReference>
<sequence length="1312" mass="148767">MFRPNIRYSIVMKPTRIFIFCGPHLENVYPEYSIRSLISVLVDSQCTMDHTSDDIAAVAAALINYRVYCCRSVIMAQLANALVVLSSAAEDGEIEGDQLHWLGCALYVACRSSTADTVSRSGVVHGNCVGLTRLLRLCKLSLIQFFNKSKKWADMANLPSQFHDKIERLERNFAVSMVIFKKFQPIFTYMFLNPMNTTPKQPKSRKQRSQPCTPSKVFDFCWTLFVCVKAEFSEISDDLFNSYHLLLACCDMIFANAFMAGRRDLLNPQFPGKKSNIILLLIRLPNNYYDDNFNLPSEPPCVIDHLCQKHDGLPVEAKTIKVYTWRNHIRKLFEKKPSNHVRGYTSRPAPPQEKTRDDRRTQSSAHRQKCNDINSHRAAYDLKLRPEYSLRGDPLTLTGILEPNNFELNCKAINKIYDAYVLNVGDFDERIFLSECKRLRSLGPGAMHCHLIAGLVAANRPILKARNFRGEDSNSDIGTPIKMCDDLTEKLQTKKSWNHQYGALRQLAPPTPLTGREFLKGKEDHQNITPVSTATQSVSRLHSMLLGRQAAPSDGLIAIFNSCTRNPRKKVEEHVKEMGTLFCTQFTQQQPSNPPSMQIDFPRKRLQLGETLYYKLLENILLDERKKKPKDFDFSNLLEQDIFHQTLFACCLEIVIYSYNSQRKFPWILEALNLEPYYFYKVIEIIVRVEDQLSRDMVKHLNLIEEQILEALAWRSDSPLWESIKSSGLPVPSCEDACLPSQLYDESTTLNSNPVIRRLALDSERLQGSPQSSPISSVSDRFQSPVPSTLARKKLFTEGSALRTVKPGQSLLQNPKTIPINIQTVEGENGQRYIPISYVPGTGSVIIQAQPMKHDSPEASNSDVKFEQNSSKPDQSASKPLDQLVKQEQAAGGNQEQPLTQQHMALVNNAVRPRRAGSLGLFFRKFYHLASVRMQDLCKNLAITDRDLKRKIWTCFEYTIIHHMDLMKDRHLDQILMCSVYVICKVAVKEKTFTDIMRCYRHQPQAASHVYRSVLLRKKPSADSSSSSSVDSSEADALKEEGREREPVRSSSTLPATRPPSAPPTPTQMSGTFNSFESEDRGDLIKFYNTVYVQKLQSFAVKFSTNGNQKTEERKKMSPLCILLLFDWGEEGREREPVRSSSTLPATRPPSAPPTPTQMSGTFNSFESEDRGDLIKFYNTVYVQKLQSFAVKFSTNGNQSDNLTLSPLPLGKSLSMSPCRRISERHNVVIRSLENISTPLSPNTPEPLSYRFSRSPAKDLKAINAMIQIDTRKINKRLLDADDDAPPVKRPTPVVAKKLQNLIGDRLGQVQD</sequence>
<dbReference type="Pfam" id="PF11934">
    <property type="entry name" value="DUF3452"/>
    <property type="match status" value="1"/>
</dbReference>
<dbReference type="InterPro" id="IPR002719">
    <property type="entry name" value="RB_B"/>
</dbReference>
<name>A0A7R9CGI0_TIMCR</name>
<dbReference type="SUPFAM" id="SSF47954">
    <property type="entry name" value="Cyclin-like"/>
    <property type="match status" value="2"/>
</dbReference>
<evidence type="ECO:0000256" key="5">
    <source>
        <dbReference type="ARBA" id="ARBA00023163"/>
    </source>
</evidence>
<gene>
    <name evidence="11" type="ORF">TCEB3V08_LOCUS3430</name>
</gene>
<keyword evidence="6" id="KW-0539">Nucleus</keyword>
<dbReference type="InterPro" id="IPR028309">
    <property type="entry name" value="RB_fam"/>
</dbReference>
<feature type="compositionally biased region" description="Pro residues" evidence="8">
    <location>
        <begin position="1147"/>
        <end position="1156"/>
    </location>
</feature>
<accession>A0A7R9CGI0</accession>
<dbReference type="FunFam" id="1.10.472.10:FF:000035">
    <property type="entry name" value="RB transcriptional corepressor-like 1"/>
    <property type="match status" value="1"/>
</dbReference>
<dbReference type="GO" id="GO:0005667">
    <property type="term" value="C:transcription regulator complex"/>
    <property type="evidence" value="ECO:0007669"/>
    <property type="project" value="TreeGrafter"/>
</dbReference>
<keyword evidence="5" id="KW-0804">Transcription</keyword>
<evidence type="ECO:0000256" key="4">
    <source>
        <dbReference type="ARBA" id="ARBA00023015"/>
    </source>
</evidence>
<evidence type="ECO:0000256" key="7">
    <source>
        <dbReference type="ARBA" id="ARBA00023306"/>
    </source>
</evidence>
<dbReference type="EMBL" id="OC317309">
    <property type="protein sequence ID" value="CAD7396042.1"/>
    <property type="molecule type" value="Genomic_DNA"/>
</dbReference>
<dbReference type="PANTHER" id="PTHR13742:SF17">
    <property type="entry name" value="RE32990P-RELATED"/>
    <property type="match status" value="1"/>
</dbReference>
<feature type="region of interest" description="Disordered" evidence="8">
    <location>
        <begin position="339"/>
        <end position="369"/>
    </location>
</feature>
<dbReference type="Gene3D" id="1.10.472.10">
    <property type="entry name" value="Cyclin-like"/>
    <property type="match status" value="3"/>
</dbReference>
<evidence type="ECO:0000256" key="6">
    <source>
        <dbReference type="ARBA" id="ARBA00023242"/>
    </source>
</evidence>
<evidence type="ECO:0008006" key="12">
    <source>
        <dbReference type="Google" id="ProtNLM"/>
    </source>
</evidence>
<dbReference type="Gene3D" id="1.10.472.140">
    <property type="match status" value="1"/>
</dbReference>
<evidence type="ECO:0000256" key="3">
    <source>
        <dbReference type="ARBA" id="ARBA00022491"/>
    </source>
</evidence>
<evidence type="ECO:0000256" key="1">
    <source>
        <dbReference type="ARBA" id="ARBA00004123"/>
    </source>
</evidence>
<evidence type="ECO:0000256" key="2">
    <source>
        <dbReference type="ARBA" id="ARBA00009475"/>
    </source>
</evidence>
<proteinExistence type="inferred from homology"/>
<feature type="region of interest" description="Disordered" evidence="8">
    <location>
        <begin position="1021"/>
        <end position="1075"/>
    </location>
</feature>
<dbReference type="InterPro" id="IPR024599">
    <property type="entry name" value="RB_N"/>
</dbReference>
<protein>
    <recommendedName>
        <fullName evidence="12">Retinoblastoma-like protein 1</fullName>
    </recommendedName>
</protein>
<dbReference type="GO" id="GO:0030154">
    <property type="term" value="P:cell differentiation"/>
    <property type="evidence" value="ECO:0007669"/>
    <property type="project" value="TreeGrafter"/>
</dbReference>
<feature type="compositionally biased region" description="Pro residues" evidence="8">
    <location>
        <begin position="1057"/>
        <end position="1066"/>
    </location>
</feature>
<dbReference type="GO" id="GO:0006357">
    <property type="term" value="P:regulation of transcription by RNA polymerase II"/>
    <property type="evidence" value="ECO:0007669"/>
    <property type="project" value="InterPro"/>
</dbReference>